<keyword evidence="4 6" id="KW-1133">Transmembrane helix</keyword>
<protein>
    <recommendedName>
        <fullName evidence="7">ABC3 transporter permease C-terminal domain-containing protein</fullName>
    </recommendedName>
</protein>
<dbReference type="Pfam" id="PF02687">
    <property type="entry name" value="FtsX"/>
    <property type="match status" value="1"/>
</dbReference>
<keyword evidence="2" id="KW-1003">Cell membrane</keyword>
<dbReference type="Proteomes" id="UP000188246">
    <property type="component" value="Chromosome"/>
</dbReference>
<organism evidence="8 9">
    <name type="scientific">Vagococcus penaei</name>
    <dbReference type="NCBI Taxonomy" id="633807"/>
    <lineage>
        <taxon>Bacteria</taxon>
        <taxon>Bacillati</taxon>
        <taxon>Bacillota</taxon>
        <taxon>Bacilli</taxon>
        <taxon>Lactobacillales</taxon>
        <taxon>Enterococcaceae</taxon>
        <taxon>Vagococcus</taxon>
    </lineage>
</organism>
<keyword evidence="3 6" id="KW-0812">Transmembrane</keyword>
<dbReference type="PANTHER" id="PTHR46795">
    <property type="entry name" value="ABC TRANSPORTER PERMEASE-RELATED-RELATED"/>
    <property type="match status" value="1"/>
</dbReference>
<accession>A0A1Q2D788</accession>
<evidence type="ECO:0000256" key="6">
    <source>
        <dbReference type="SAM" id="Phobius"/>
    </source>
</evidence>
<evidence type="ECO:0000256" key="4">
    <source>
        <dbReference type="ARBA" id="ARBA00022989"/>
    </source>
</evidence>
<keyword evidence="9" id="KW-1185">Reference proteome</keyword>
<dbReference type="STRING" id="633807.BW732_08550"/>
<evidence type="ECO:0000256" key="1">
    <source>
        <dbReference type="ARBA" id="ARBA00004651"/>
    </source>
</evidence>
<gene>
    <name evidence="8" type="ORF">BW732_08550</name>
</gene>
<dbReference type="PANTHER" id="PTHR46795:SF3">
    <property type="entry name" value="ABC TRANSPORTER PERMEASE"/>
    <property type="match status" value="1"/>
</dbReference>
<dbReference type="RefSeq" id="WP_077276346.1">
    <property type="nucleotide sequence ID" value="NZ_CP019609.1"/>
</dbReference>
<evidence type="ECO:0000256" key="3">
    <source>
        <dbReference type="ARBA" id="ARBA00022692"/>
    </source>
</evidence>
<evidence type="ECO:0000256" key="5">
    <source>
        <dbReference type="ARBA" id="ARBA00023136"/>
    </source>
</evidence>
<feature type="domain" description="ABC3 transporter permease C-terminal" evidence="7">
    <location>
        <begin position="62"/>
        <end position="108"/>
    </location>
</feature>
<evidence type="ECO:0000256" key="2">
    <source>
        <dbReference type="ARBA" id="ARBA00022475"/>
    </source>
</evidence>
<feature type="transmembrane region" description="Helical" evidence="6">
    <location>
        <begin position="18"/>
        <end position="36"/>
    </location>
</feature>
<dbReference type="AlphaFoldDB" id="A0A1Q2D788"/>
<dbReference type="GO" id="GO:0005886">
    <property type="term" value="C:plasma membrane"/>
    <property type="evidence" value="ECO:0007669"/>
    <property type="project" value="UniProtKB-SubCell"/>
</dbReference>
<evidence type="ECO:0000313" key="8">
    <source>
        <dbReference type="EMBL" id="AQP54268.1"/>
    </source>
</evidence>
<proteinExistence type="predicted"/>
<feature type="transmembrane region" description="Helical" evidence="6">
    <location>
        <begin position="56"/>
        <end position="76"/>
    </location>
</feature>
<name>A0A1Q2D788_9ENTE</name>
<dbReference type="EMBL" id="CP019609">
    <property type="protein sequence ID" value="AQP54268.1"/>
    <property type="molecule type" value="Genomic_DNA"/>
</dbReference>
<dbReference type="KEGG" id="vpi:BW732_08550"/>
<evidence type="ECO:0000313" key="9">
    <source>
        <dbReference type="Proteomes" id="UP000188246"/>
    </source>
</evidence>
<evidence type="ECO:0000259" key="7">
    <source>
        <dbReference type="Pfam" id="PF02687"/>
    </source>
</evidence>
<sequence>MTLFKLAYQNVKSQKYSYFMYCFSMAFSVLVYYIFVGISNDYSLVKSIAADFRIDIGLQTATTLITIFVLIFIFNANSFFIEKRKNEIGLYSLLGMRKRQIAHVFLLKI</sequence>
<dbReference type="InterPro" id="IPR052536">
    <property type="entry name" value="ABC-4_Integral_Memb_Prot"/>
</dbReference>
<comment type="subcellular location">
    <subcellularLocation>
        <location evidence="1">Cell membrane</location>
        <topology evidence="1">Multi-pass membrane protein</topology>
    </subcellularLocation>
</comment>
<keyword evidence="5 6" id="KW-0472">Membrane</keyword>
<dbReference type="InterPro" id="IPR003838">
    <property type="entry name" value="ABC3_permease_C"/>
</dbReference>
<reference evidence="8 9" key="1">
    <citation type="journal article" date="2010" name="Int. J. Syst. Evol. Microbiol.">
        <title>Vagococcus penaei sp. nov., isolated from spoilage microbiota of cooked shrimp (Penaeus vannamei).</title>
        <authorList>
            <person name="Jaffres E."/>
            <person name="Prevost H."/>
            <person name="Rossero A."/>
            <person name="Joffraud J.J."/>
            <person name="Dousset X."/>
        </authorList>
    </citation>
    <scope>NUCLEOTIDE SEQUENCE [LARGE SCALE GENOMIC DNA]</scope>
    <source>
        <strain evidence="8 9">CD276</strain>
    </source>
</reference>